<protein>
    <submittedName>
        <fullName evidence="4">Hypoxanthine phosphoribosyltransferase</fullName>
    </submittedName>
</protein>
<evidence type="ECO:0000256" key="1">
    <source>
        <dbReference type="ARBA" id="ARBA00048811"/>
    </source>
</evidence>
<dbReference type="Proteomes" id="UP000199411">
    <property type="component" value="Unassembled WGS sequence"/>
</dbReference>
<dbReference type="GO" id="GO:0004422">
    <property type="term" value="F:hypoxanthine phosphoribosyltransferase activity"/>
    <property type="evidence" value="ECO:0007669"/>
    <property type="project" value="TreeGrafter"/>
</dbReference>
<proteinExistence type="predicted"/>
<evidence type="ECO:0000256" key="2">
    <source>
        <dbReference type="ARBA" id="ARBA00049402"/>
    </source>
</evidence>
<reference evidence="5" key="1">
    <citation type="submission" date="2016-10" db="EMBL/GenBank/DDBJ databases">
        <authorList>
            <person name="Varghese N."/>
            <person name="Submissions S."/>
        </authorList>
    </citation>
    <scope>NUCLEOTIDE SEQUENCE [LARGE SCALE GENOMIC DNA]</scope>
    <source>
        <strain evidence="5">DSM 8415</strain>
    </source>
</reference>
<dbReference type="GO" id="GO:0032263">
    <property type="term" value="P:GMP salvage"/>
    <property type="evidence" value="ECO:0007669"/>
    <property type="project" value="TreeGrafter"/>
</dbReference>
<keyword evidence="5" id="KW-1185">Reference proteome</keyword>
<dbReference type="GO" id="GO:0000287">
    <property type="term" value="F:magnesium ion binding"/>
    <property type="evidence" value="ECO:0007669"/>
    <property type="project" value="TreeGrafter"/>
</dbReference>
<comment type="catalytic activity">
    <reaction evidence="1">
        <text>GMP + diphosphate = guanine + 5-phospho-alpha-D-ribose 1-diphosphate</text>
        <dbReference type="Rhea" id="RHEA:25424"/>
        <dbReference type="ChEBI" id="CHEBI:16235"/>
        <dbReference type="ChEBI" id="CHEBI:33019"/>
        <dbReference type="ChEBI" id="CHEBI:58017"/>
        <dbReference type="ChEBI" id="CHEBI:58115"/>
        <dbReference type="EC" id="2.4.2.8"/>
    </reaction>
    <physiologicalReaction direction="right-to-left" evidence="1">
        <dbReference type="Rhea" id="RHEA:25426"/>
    </physiologicalReaction>
</comment>
<dbReference type="RefSeq" id="WP_159427457.1">
    <property type="nucleotide sequence ID" value="NZ_FMYU01000001.1"/>
</dbReference>
<dbReference type="PANTHER" id="PTHR43340">
    <property type="entry name" value="HYPOXANTHINE-GUANINE PHOSPHORIBOSYLTRANSFERASE"/>
    <property type="match status" value="1"/>
</dbReference>
<organism evidence="4 5">
    <name type="scientific">Desulfurella multipotens</name>
    <dbReference type="NCBI Taxonomy" id="79269"/>
    <lineage>
        <taxon>Bacteria</taxon>
        <taxon>Pseudomonadati</taxon>
        <taxon>Campylobacterota</taxon>
        <taxon>Desulfurellia</taxon>
        <taxon>Desulfurellales</taxon>
        <taxon>Desulfurellaceae</taxon>
        <taxon>Desulfurella</taxon>
    </lineage>
</organism>
<dbReference type="GO" id="GO:0006178">
    <property type="term" value="P:guanine salvage"/>
    <property type="evidence" value="ECO:0007669"/>
    <property type="project" value="TreeGrafter"/>
</dbReference>
<dbReference type="GO" id="GO:0005829">
    <property type="term" value="C:cytosol"/>
    <property type="evidence" value="ECO:0007669"/>
    <property type="project" value="TreeGrafter"/>
</dbReference>
<dbReference type="Pfam" id="PF00156">
    <property type="entry name" value="Pribosyltran"/>
    <property type="match status" value="1"/>
</dbReference>
<evidence type="ECO:0000313" key="4">
    <source>
        <dbReference type="EMBL" id="SDB98319.1"/>
    </source>
</evidence>
<keyword evidence="4" id="KW-0808">Transferase</keyword>
<accession>A0A1G6HVH4</accession>
<feature type="domain" description="Phosphoribosyltransferase" evidence="3">
    <location>
        <begin position="8"/>
        <end position="154"/>
    </location>
</feature>
<evidence type="ECO:0000313" key="5">
    <source>
        <dbReference type="Proteomes" id="UP000199411"/>
    </source>
</evidence>
<comment type="catalytic activity">
    <reaction evidence="2">
        <text>IMP + diphosphate = hypoxanthine + 5-phospho-alpha-D-ribose 1-diphosphate</text>
        <dbReference type="Rhea" id="RHEA:17973"/>
        <dbReference type="ChEBI" id="CHEBI:17368"/>
        <dbReference type="ChEBI" id="CHEBI:33019"/>
        <dbReference type="ChEBI" id="CHEBI:58017"/>
        <dbReference type="ChEBI" id="CHEBI:58053"/>
        <dbReference type="EC" id="2.4.2.8"/>
    </reaction>
    <physiologicalReaction direction="right-to-left" evidence="2">
        <dbReference type="Rhea" id="RHEA:17975"/>
    </physiologicalReaction>
</comment>
<dbReference type="GO" id="GO:0032264">
    <property type="term" value="P:IMP salvage"/>
    <property type="evidence" value="ECO:0007669"/>
    <property type="project" value="TreeGrafter"/>
</dbReference>
<evidence type="ECO:0000259" key="3">
    <source>
        <dbReference type="Pfam" id="PF00156"/>
    </source>
</evidence>
<dbReference type="PANTHER" id="PTHR43340:SF1">
    <property type="entry name" value="HYPOXANTHINE PHOSPHORIBOSYLTRANSFERASE"/>
    <property type="match status" value="1"/>
</dbReference>
<keyword evidence="4" id="KW-0328">Glycosyltransferase</keyword>
<dbReference type="AlphaFoldDB" id="A0A1G6HVH4"/>
<dbReference type="Gene3D" id="3.40.50.2020">
    <property type="match status" value="1"/>
</dbReference>
<dbReference type="InterPro" id="IPR029057">
    <property type="entry name" value="PRTase-like"/>
</dbReference>
<dbReference type="GO" id="GO:0046100">
    <property type="term" value="P:hypoxanthine metabolic process"/>
    <property type="evidence" value="ECO:0007669"/>
    <property type="project" value="TreeGrafter"/>
</dbReference>
<gene>
    <name evidence="4" type="ORF">SAMN05660835_00135</name>
</gene>
<name>A0A1G6HVH4_9BACT</name>
<dbReference type="InterPro" id="IPR050408">
    <property type="entry name" value="HGPRT"/>
</dbReference>
<dbReference type="InterPro" id="IPR000836">
    <property type="entry name" value="PRTase_dom"/>
</dbReference>
<sequence>MNLKKIIDKNDIKSRIIEVSNQINSVFKNQDIVVFYIEKGGKPFFDELSKYFKFNYEYESIGVKSYEYDKSTDLKWTKKPTLDVKDKVCLLIDDILDTGQTISKVRNYILSLGAKDVYICVAIDKKESRIANIEPSFKLFDIQKGFLVGFGMDYNEQYRDLEDIYEISI</sequence>
<dbReference type="SUPFAM" id="SSF53271">
    <property type="entry name" value="PRTase-like"/>
    <property type="match status" value="1"/>
</dbReference>
<dbReference type="OrthoDB" id="9802824at2"/>
<dbReference type="EMBL" id="FMYU01000001">
    <property type="protein sequence ID" value="SDB98319.1"/>
    <property type="molecule type" value="Genomic_DNA"/>
</dbReference>
<dbReference type="CDD" id="cd06223">
    <property type="entry name" value="PRTases_typeI"/>
    <property type="match status" value="1"/>
</dbReference>